<dbReference type="RefSeq" id="WP_143735827.1">
    <property type="nucleotide sequence ID" value="NZ_LPUF01000001.1"/>
</dbReference>
<comment type="similarity">
    <text evidence="1">Belongs to the transposase 8 family.</text>
</comment>
<protein>
    <submittedName>
        <fullName evidence="3">Transposase</fullName>
    </submittedName>
</protein>
<dbReference type="Pfam" id="PF01527">
    <property type="entry name" value="HTH_Tnp_1"/>
    <property type="match status" value="1"/>
</dbReference>
<dbReference type="GO" id="GO:0004803">
    <property type="term" value="F:transposase activity"/>
    <property type="evidence" value="ECO:0007669"/>
    <property type="project" value="InterPro"/>
</dbReference>
<accession>A0A1V8M4T6</accession>
<sequence>MSEQAKKQNTYTSGFKEPAVKLANESDQPIAATARDLSQNVYTLQTWVGKYSKPKKSA</sequence>
<evidence type="ECO:0000313" key="4">
    <source>
        <dbReference type="Proteomes" id="UP000191980"/>
    </source>
</evidence>
<proteinExistence type="inferred from homology"/>
<comment type="caution">
    <text evidence="3">The sequence shown here is derived from an EMBL/GenBank/DDBJ whole genome shotgun (WGS) entry which is preliminary data.</text>
</comment>
<dbReference type="GO" id="GO:0006313">
    <property type="term" value="P:DNA transposition"/>
    <property type="evidence" value="ECO:0007669"/>
    <property type="project" value="InterPro"/>
</dbReference>
<evidence type="ECO:0000256" key="2">
    <source>
        <dbReference type="SAM" id="MobiDB-lite"/>
    </source>
</evidence>
<dbReference type="OrthoDB" id="9810995at2"/>
<dbReference type="STRING" id="1420851.AU255_01295"/>
<dbReference type="InterPro" id="IPR009057">
    <property type="entry name" value="Homeodomain-like_sf"/>
</dbReference>
<dbReference type="EMBL" id="LPUF01000001">
    <property type="protein sequence ID" value="OQK16569.1"/>
    <property type="molecule type" value="Genomic_DNA"/>
</dbReference>
<dbReference type="GO" id="GO:0003677">
    <property type="term" value="F:DNA binding"/>
    <property type="evidence" value="ECO:0007669"/>
    <property type="project" value="InterPro"/>
</dbReference>
<dbReference type="Gene3D" id="1.10.10.60">
    <property type="entry name" value="Homeodomain-like"/>
    <property type="match status" value="1"/>
</dbReference>
<keyword evidence="4" id="KW-1185">Reference proteome</keyword>
<dbReference type="SUPFAM" id="SSF46689">
    <property type="entry name" value="Homeodomain-like"/>
    <property type="match status" value="1"/>
</dbReference>
<evidence type="ECO:0000313" key="3">
    <source>
        <dbReference type="EMBL" id="OQK16569.1"/>
    </source>
</evidence>
<name>A0A1V8M4T6_9GAMM</name>
<dbReference type="Proteomes" id="UP000191980">
    <property type="component" value="Unassembled WGS sequence"/>
</dbReference>
<dbReference type="InterPro" id="IPR002514">
    <property type="entry name" value="Transposase_8"/>
</dbReference>
<organism evidence="3 4">
    <name type="scientific">Methyloprofundus sedimenti</name>
    <dbReference type="NCBI Taxonomy" id="1420851"/>
    <lineage>
        <taxon>Bacteria</taxon>
        <taxon>Pseudomonadati</taxon>
        <taxon>Pseudomonadota</taxon>
        <taxon>Gammaproteobacteria</taxon>
        <taxon>Methylococcales</taxon>
        <taxon>Methylococcaceae</taxon>
        <taxon>Methyloprofundus</taxon>
    </lineage>
</organism>
<feature type="region of interest" description="Disordered" evidence="2">
    <location>
        <begin position="1"/>
        <end position="20"/>
    </location>
</feature>
<gene>
    <name evidence="3" type="ORF">AU255_01295</name>
</gene>
<reference evidence="3 4" key="1">
    <citation type="submission" date="2015-12" db="EMBL/GenBank/DDBJ databases">
        <authorList>
            <person name="Shamseldin A."/>
            <person name="Moawad H."/>
            <person name="Abd El-Rahim W.M."/>
            <person name="Sadowsky M.J."/>
        </authorList>
    </citation>
    <scope>NUCLEOTIDE SEQUENCE [LARGE SCALE GENOMIC DNA]</scope>
    <source>
        <strain evidence="3 4">WF1</strain>
    </source>
</reference>
<evidence type="ECO:0000256" key="1">
    <source>
        <dbReference type="ARBA" id="ARBA00009964"/>
    </source>
</evidence>
<dbReference type="AlphaFoldDB" id="A0A1V8M4T6"/>